<feature type="compositionally biased region" description="Basic and acidic residues" evidence="5">
    <location>
        <begin position="592"/>
        <end position="610"/>
    </location>
</feature>
<evidence type="ECO:0000313" key="8">
    <source>
        <dbReference type="EMBL" id="MFC3145731.1"/>
    </source>
</evidence>
<dbReference type="Gene3D" id="3.40.1520.20">
    <property type="match status" value="2"/>
</dbReference>
<dbReference type="InterPro" id="IPR006665">
    <property type="entry name" value="OmpA-like"/>
</dbReference>
<feature type="chain" id="PRO_5047027690" evidence="6">
    <location>
        <begin position="24"/>
        <end position="699"/>
    </location>
</feature>
<dbReference type="Gene3D" id="3.30.1330.60">
    <property type="entry name" value="OmpA-like domain"/>
    <property type="match status" value="1"/>
</dbReference>
<comment type="subcellular location">
    <subcellularLocation>
        <location evidence="1">Cell outer membrane</location>
    </subcellularLocation>
</comment>
<gene>
    <name evidence="8" type="ORF">ACFOGP_23615</name>
</gene>
<accession>A0ABV7GZG6</accession>
<keyword evidence="3" id="KW-0998">Cell outer membrane</keyword>
<keyword evidence="2 4" id="KW-0472">Membrane</keyword>
<name>A0ABV7GZG6_9RHOB</name>
<dbReference type="CDD" id="cd07185">
    <property type="entry name" value="OmpA_C-like"/>
    <property type="match status" value="1"/>
</dbReference>
<feature type="domain" description="OmpA-like" evidence="7">
    <location>
        <begin position="492"/>
        <end position="609"/>
    </location>
</feature>
<keyword evidence="9" id="KW-1185">Reference proteome</keyword>
<dbReference type="RefSeq" id="WP_275632680.1">
    <property type="nucleotide sequence ID" value="NZ_JARGYD010000003.1"/>
</dbReference>
<dbReference type="Proteomes" id="UP001595632">
    <property type="component" value="Unassembled WGS sequence"/>
</dbReference>
<dbReference type="SUPFAM" id="SSF103088">
    <property type="entry name" value="OmpA-like"/>
    <property type="match status" value="1"/>
</dbReference>
<dbReference type="InterPro" id="IPR036737">
    <property type="entry name" value="OmpA-like_sf"/>
</dbReference>
<protein>
    <submittedName>
        <fullName evidence="8">OmpA family protein</fullName>
    </submittedName>
</protein>
<sequence>MRQSSLIATIAAFAIAATGAVSAAALMVGRIERTSQREIDTLFLEGGLDWASVSVDGLQVRLSGTAPDEATRFQALSLAGNVVDATRVIDGMEVTSPDPIQPPEFSIEILRNADGVSLIGLVPDAMDREAVSDLLQEIAGRAQVTDLLESADYPVPEGWGPAMTYSLEALARLPRSKISVSPGSVEITAISDSADQRRALQEALRAEVPDSVTLTLDISAPRPVITPFTLRFLMDEDGGRFDACSAHTEDGRARILAAAAAAGLQGTATCTLGLGVPSPRWPDAVTAGIDAVARLNGGTLSFSDADVSLTAPVGTDQTTFDTVVGELEAALPEVFSLDAVLPTPPENDGAGNDAGDVRPEFVATLSPEGLLQLRGRVNDARLREAVESFARARFSTAEVRGTMRTAEDLPMGWSGRVFSGLEALSNLTNGALVVQPENITVRGDTDNPDARAEIARILGDQLGASANITINVTYHEVEEPEETLPTPEECVDAINAILAARKITFAPGSADIDSAARVSIDRIAEVMEDCTAVPMEIGGHTDSQGREAMNLGLSQRRAEAVLEALMARRVLTANLTARGYGEEQPIADNGSEEGREENRRIEFTLRLREEDVAEATEDDETAEAETDATDESADDAAASDEADAEADADAAAPEEDTDAAADEADEEVSEDDAPDTETLPVDPDMPTTPPVRRPEDIAE</sequence>
<dbReference type="PANTHER" id="PTHR30329:SF21">
    <property type="entry name" value="LIPOPROTEIN YIAD-RELATED"/>
    <property type="match status" value="1"/>
</dbReference>
<evidence type="ECO:0000256" key="2">
    <source>
        <dbReference type="ARBA" id="ARBA00023136"/>
    </source>
</evidence>
<evidence type="ECO:0000313" key="9">
    <source>
        <dbReference type="Proteomes" id="UP001595632"/>
    </source>
</evidence>
<dbReference type="Pfam" id="PF00691">
    <property type="entry name" value="OmpA"/>
    <property type="match status" value="1"/>
</dbReference>
<comment type="caution">
    <text evidence="8">The sequence shown here is derived from an EMBL/GenBank/DDBJ whole genome shotgun (WGS) entry which is preliminary data.</text>
</comment>
<dbReference type="PRINTS" id="PR01021">
    <property type="entry name" value="OMPADOMAIN"/>
</dbReference>
<dbReference type="InterPro" id="IPR007055">
    <property type="entry name" value="BON_dom"/>
</dbReference>
<evidence type="ECO:0000259" key="7">
    <source>
        <dbReference type="PROSITE" id="PS51123"/>
    </source>
</evidence>
<organism evidence="8 9">
    <name type="scientific">Psychromarinibacter halotolerans</name>
    <dbReference type="NCBI Taxonomy" id="1775175"/>
    <lineage>
        <taxon>Bacteria</taxon>
        <taxon>Pseudomonadati</taxon>
        <taxon>Pseudomonadota</taxon>
        <taxon>Alphaproteobacteria</taxon>
        <taxon>Rhodobacterales</taxon>
        <taxon>Paracoccaceae</taxon>
        <taxon>Psychromarinibacter</taxon>
    </lineage>
</organism>
<feature type="signal peptide" evidence="6">
    <location>
        <begin position="1"/>
        <end position="23"/>
    </location>
</feature>
<feature type="compositionally biased region" description="Acidic residues" evidence="5">
    <location>
        <begin position="611"/>
        <end position="675"/>
    </location>
</feature>
<dbReference type="PANTHER" id="PTHR30329">
    <property type="entry name" value="STATOR ELEMENT OF FLAGELLAR MOTOR COMPLEX"/>
    <property type="match status" value="1"/>
</dbReference>
<evidence type="ECO:0000256" key="4">
    <source>
        <dbReference type="PROSITE-ProRule" id="PRU00473"/>
    </source>
</evidence>
<evidence type="ECO:0000256" key="6">
    <source>
        <dbReference type="SAM" id="SignalP"/>
    </source>
</evidence>
<feature type="region of interest" description="Disordered" evidence="5">
    <location>
        <begin position="582"/>
        <end position="699"/>
    </location>
</feature>
<dbReference type="PROSITE" id="PS51123">
    <property type="entry name" value="OMPA_2"/>
    <property type="match status" value="1"/>
</dbReference>
<dbReference type="EMBL" id="JBHRTB010000010">
    <property type="protein sequence ID" value="MFC3145731.1"/>
    <property type="molecule type" value="Genomic_DNA"/>
</dbReference>
<evidence type="ECO:0000256" key="5">
    <source>
        <dbReference type="SAM" id="MobiDB-lite"/>
    </source>
</evidence>
<dbReference type="InterPro" id="IPR006664">
    <property type="entry name" value="OMP_bac"/>
</dbReference>
<keyword evidence="6" id="KW-0732">Signal</keyword>
<dbReference type="InterPro" id="IPR050330">
    <property type="entry name" value="Bact_OuterMem_StrucFunc"/>
</dbReference>
<proteinExistence type="predicted"/>
<reference evidence="9" key="1">
    <citation type="journal article" date="2019" name="Int. J. Syst. Evol. Microbiol.">
        <title>The Global Catalogue of Microorganisms (GCM) 10K type strain sequencing project: providing services to taxonomists for standard genome sequencing and annotation.</title>
        <authorList>
            <consortium name="The Broad Institute Genomics Platform"/>
            <consortium name="The Broad Institute Genome Sequencing Center for Infectious Disease"/>
            <person name="Wu L."/>
            <person name="Ma J."/>
        </authorList>
    </citation>
    <scope>NUCLEOTIDE SEQUENCE [LARGE SCALE GENOMIC DNA]</scope>
    <source>
        <strain evidence="9">KCTC 52366</strain>
    </source>
</reference>
<evidence type="ECO:0000256" key="1">
    <source>
        <dbReference type="ARBA" id="ARBA00004442"/>
    </source>
</evidence>
<evidence type="ECO:0000256" key="3">
    <source>
        <dbReference type="ARBA" id="ARBA00023237"/>
    </source>
</evidence>
<dbReference type="Pfam" id="PF04972">
    <property type="entry name" value="BON"/>
    <property type="match status" value="1"/>
</dbReference>